<gene>
    <name evidence="1" type="ORF">C1I91_10885</name>
</gene>
<evidence type="ECO:0000313" key="1">
    <source>
        <dbReference type="EMBL" id="QAA32117.1"/>
    </source>
</evidence>
<dbReference type="EMBL" id="CP025746">
    <property type="protein sequence ID" value="QAA32117.1"/>
    <property type="molecule type" value="Genomic_DNA"/>
</dbReference>
<proteinExistence type="predicted"/>
<sequence length="167" mass="19705">MENNLMFIKSSSLMKKTLLEIQKINEETLEYGLKLTEEDIRAIVDTRNSSLNSNGRIEFGGGVITKIIEAFCDSPYIHQQNYVESIDELIEIFYYFKNETLDEISDDDLISFMKDCFDNKCQGDFDLLRYRYLYQLTHNVKYGSNDYLKDDMEELSDSYFDEEGYDE</sequence>
<dbReference type="InterPro" id="IPR046286">
    <property type="entry name" value="DUF6323"/>
</dbReference>
<evidence type="ECO:0000313" key="2">
    <source>
        <dbReference type="Proteomes" id="UP000286268"/>
    </source>
</evidence>
<dbReference type="OrthoDB" id="1707441at2"/>
<dbReference type="Pfam" id="PF19848">
    <property type="entry name" value="DUF6323"/>
    <property type="match status" value="1"/>
</dbReference>
<dbReference type="RefSeq" id="WP_128212909.1">
    <property type="nucleotide sequence ID" value="NZ_CP025746.1"/>
</dbReference>
<accession>A0A410DSX0</accession>
<dbReference type="AlphaFoldDB" id="A0A410DSX0"/>
<name>A0A410DSX0_9CLOT</name>
<organism evidence="1 2">
    <name type="scientific">Clostridium manihotivorum</name>
    <dbReference type="NCBI Taxonomy" id="2320868"/>
    <lineage>
        <taxon>Bacteria</taxon>
        <taxon>Bacillati</taxon>
        <taxon>Bacillota</taxon>
        <taxon>Clostridia</taxon>
        <taxon>Eubacteriales</taxon>
        <taxon>Clostridiaceae</taxon>
        <taxon>Clostridium</taxon>
    </lineage>
</organism>
<dbReference type="Proteomes" id="UP000286268">
    <property type="component" value="Chromosome"/>
</dbReference>
<keyword evidence="2" id="KW-1185">Reference proteome</keyword>
<protein>
    <submittedName>
        <fullName evidence="1">Uncharacterized protein</fullName>
    </submittedName>
</protein>
<dbReference type="KEGG" id="cmah:C1I91_10885"/>
<reference evidence="1 2" key="1">
    <citation type="submission" date="2018-01" db="EMBL/GenBank/DDBJ databases">
        <title>Genome Sequencing and Assembly of Anaerobacter polyendosporus strain CT4.</title>
        <authorList>
            <person name="Tachaapaikoon C."/>
            <person name="Sutheeworapong S."/>
            <person name="Jenjaroenpun P."/>
            <person name="Wongsurawat T."/>
            <person name="Nookeaw I."/>
            <person name="Cheawchanlertfa P."/>
            <person name="Kosugi A."/>
            <person name="Cheevadhanarak S."/>
            <person name="Ratanakhanokchai K."/>
        </authorList>
    </citation>
    <scope>NUCLEOTIDE SEQUENCE [LARGE SCALE GENOMIC DNA]</scope>
    <source>
        <strain evidence="1 2">CT4</strain>
    </source>
</reference>